<reference evidence="3" key="1">
    <citation type="submission" date="2017-01" db="EMBL/GenBank/DDBJ databases">
        <authorList>
            <person name="Varghese N."/>
            <person name="Submissions S."/>
        </authorList>
    </citation>
    <scope>NUCLEOTIDE SEQUENCE [LARGE SCALE GENOMIC DNA]</scope>
    <source>
        <strain evidence="3">CGMCC 1.7737</strain>
    </source>
</reference>
<evidence type="ECO:0000313" key="2">
    <source>
        <dbReference type="EMBL" id="SIR69623.1"/>
    </source>
</evidence>
<evidence type="ECO:0008006" key="4">
    <source>
        <dbReference type="Google" id="ProtNLM"/>
    </source>
</evidence>
<name>A0A1N7D1A6_9EURY</name>
<dbReference type="Proteomes" id="UP000186914">
    <property type="component" value="Unassembled WGS sequence"/>
</dbReference>
<dbReference type="InterPro" id="IPR011050">
    <property type="entry name" value="Pectin_lyase_fold/virulence"/>
</dbReference>
<accession>A0A1N7D1A6</accession>
<sequence length="462" mass="49010">MKNEETYPSVIESSSDSPRQVQQQLGQLGGYPIAVDESRYDRVIDVVEAGADNTGGTSIVPLLQQLKGDNTLLKFPPGRYYMDDEVRLTGFVNFGVIAPNGATLVPADYETFNAANRRLFRLGVYYAPGRDLRFGGFSIDQRAPNTGIRVLEAEIADGLDVRNVEVIGQHSSGTGGPGLFNITDPAGSGTVERFWAQSGSVPQSQTPRYQVDPEYWGPTGILSTAAHQGTITYRACRLGSFADNGLYCVTTGTTNVSGGIYQNSHNSQVRLGGVTGTIQNVTVRVDRQRDPGPSEQRGIRIQSGSNYVIDNATVTMPQPSNLGITIMDDNSSTTIRNSSVSMGSVSGKHGIVIYSGAGTVTVSNTTVTMNGSANAVQVNGEANASNVLLDGITVTGNAPGTTWRESIRIARPGTELRNVTVNQPGSDNRDGVFVNANNVLVTGGGVTKRHGGRSESSSKTIP</sequence>
<dbReference type="InterPro" id="IPR012334">
    <property type="entry name" value="Pectin_lyas_fold"/>
</dbReference>
<feature type="region of interest" description="Disordered" evidence="1">
    <location>
        <begin position="443"/>
        <end position="462"/>
    </location>
</feature>
<protein>
    <recommendedName>
        <fullName evidence="4">Right handed beta helix region</fullName>
    </recommendedName>
</protein>
<proteinExistence type="predicted"/>
<evidence type="ECO:0000313" key="3">
    <source>
        <dbReference type="Proteomes" id="UP000186914"/>
    </source>
</evidence>
<keyword evidence="3" id="KW-1185">Reference proteome</keyword>
<dbReference type="AlphaFoldDB" id="A0A1N7D1A6"/>
<evidence type="ECO:0000256" key="1">
    <source>
        <dbReference type="SAM" id="MobiDB-lite"/>
    </source>
</evidence>
<organism evidence="2 3">
    <name type="scientific">Haladaptatus litoreus</name>
    <dbReference type="NCBI Taxonomy" id="553468"/>
    <lineage>
        <taxon>Archaea</taxon>
        <taxon>Methanobacteriati</taxon>
        <taxon>Methanobacteriota</taxon>
        <taxon>Stenosarchaea group</taxon>
        <taxon>Halobacteria</taxon>
        <taxon>Halobacteriales</taxon>
        <taxon>Haladaptataceae</taxon>
        <taxon>Haladaptatus</taxon>
    </lineage>
</organism>
<dbReference type="SUPFAM" id="SSF51126">
    <property type="entry name" value="Pectin lyase-like"/>
    <property type="match status" value="1"/>
</dbReference>
<dbReference type="Gene3D" id="2.160.20.10">
    <property type="entry name" value="Single-stranded right-handed beta-helix, Pectin lyase-like"/>
    <property type="match status" value="1"/>
</dbReference>
<gene>
    <name evidence="2" type="ORF">SAMN05421858_3402</name>
</gene>
<dbReference type="EMBL" id="FTNO01000003">
    <property type="protein sequence ID" value="SIR69623.1"/>
    <property type="molecule type" value="Genomic_DNA"/>
</dbReference>